<dbReference type="Gene3D" id="1.10.10.1330">
    <property type="entry name" value="RNA polymerase sigma-54 factor, core-binding domain"/>
    <property type="match status" value="1"/>
</dbReference>
<protein>
    <submittedName>
        <fullName evidence="10">RNA polymerase factor sigma-54</fullName>
    </submittedName>
</protein>
<dbReference type="InterPro" id="IPR038709">
    <property type="entry name" value="RpoN_core-bd_sf"/>
</dbReference>
<dbReference type="RefSeq" id="WP_283346423.1">
    <property type="nucleotide sequence ID" value="NZ_JASHIF010000026.1"/>
</dbReference>
<dbReference type="PROSITE" id="PS50044">
    <property type="entry name" value="SIGMA54_3"/>
    <property type="match status" value="1"/>
</dbReference>
<name>A0ABT6YGC5_9BACT</name>
<evidence type="ECO:0000313" key="11">
    <source>
        <dbReference type="Proteomes" id="UP001236507"/>
    </source>
</evidence>
<dbReference type="InterPro" id="IPR018060">
    <property type="entry name" value="HTH_AraC"/>
</dbReference>
<dbReference type="PANTHER" id="PTHR32248:SF4">
    <property type="entry name" value="RNA POLYMERASE SIGMA-54 FACTOR"/>
    <property type="match status" value="1"/>
</dbReference>
<organism evidence="10 11">
    <name type="scientific">Flectobacillus roseus</name>
    <dbReference type="NCBI Taxonomy" id="502259"/>
    <lineage>
        <taxon>Bacteria</taxon>
        <taxon>Pseudomonadati</taxon>
        <taxon>Bacteroidota</taxon>
        <taxon>Cytophagia</taxon>
        <taxon>Cytophagales</taxon>
        <taxon>Flectobacillaceae</taxon>
        <taxon>Flectobacillus</taxon>
    </lineage>
</organism>
<feature type="domain" description="HTH araC/xylS-type" evidence="9">
    <location>
        <begin position="390"/>
        <end position="467"/>
    </location>
</feature>
<evidence type="ECO:0000256" key="7">
    <source>
        <dbReference type="ARBA" id="ARBA00023125"/>
    </source>
</evidence>
<dbReference type="Proteomes" id="UP001236507">
    <property type="component" value="Unassembled WGS sequence"/>
</dbReference>
<dbReference type="InterPro" id="IPR007046">
    <property type="entry name" value="RNA_pol_sigma_54_core-bd"/>
</dbReference>
<dbReference type="InterPro" id="IPR007634">
    <property type="entry name" value="RNA_pol_sigma_54_DNA-bd"/>
</dbReference>
<proteinExistence type="inferred from homology"/>
<dbReference type="NCBIfam" id="TIGR02395">
    <property type="entry name" value="rpoN_sigma"/>
    <property type="match status" value="1"/>
</dbReference>
<keyword evidence="8" id="KW-0804">Transcription</keyword>
<sequence length="468" mass="53556">MLNLTQNTKQQLKISSKQIQWLNFLQHSTLELHTKIEEALTENPLLELEESPNNEFDDDVLNASSLSEKSNFKDWDEIDEEGSSNYNFTEINSGSSIETLQLRQDTSLLDDVLEQIHHLNISHKQAEICRYIIHSLDEHGFLPYESDDLADDISFAHNTFVEESEVKEAILLIQQLEPQGLASKNPASYLFFQLKSNFSSLAEKSKVIIAQYFQEFANKQFDKIMRELALSEDELQEIQKLILSLNVHPLHAKLLTTSSQEYVVPDYIIIQGMNQLEASLNSSSLPKIKINEPVAKNLKQQFSQNASSFIQQKVTQAEWLIQAIEQREKTMQKVIKTILRLQKEYFQSGDVQLLKPMILKDVAHIIDMDIATVSRVTSGKYAQTPFGLIHLKDLFSEATQKEDGNWVSNKSIQQVIREIITSENPKIPLSDSQITDILKEKGFPTARRTVAKYREQLGILPAQLRKVL</sequence>
<evidence type="ECO:0000256" key="8">
    <source>
        <dbReference type="ARBA" id="ARBA00023163"/>
    </source>
</evidence>
<dbReference type="PRINTS" id="PR00045">
    <property type="entry name" value="SIGMA54FCT"/>
</dbReference>
<keyword evidence="2" id="KW-0240">DNA-directed RNA polymerase</keyword>
<dbReference type="Gene3D" id="1.10.10.60">
    <property type="entry name" value="Homeodomain-like"/>
    <property type="match status" value="1"/>
</dbReference>
<dbReference type="PROSITE" id="PS01124">
    <property type="entry name" value="HTH_ARAC_FAMILY_2"/>
    <property type="match status" value="1"/>
</dbReference>
<comment type="similarity">
    <text evidence="1">Belongs to the sigma-54 factor family.</text>
</comment>
<evidence type="ECO:0000256" key="1">
    <source>
        <dbReference type="ARBA" id="ARBA00008798"/>
    </source>
</evidence>
<gene>
    <name evidence="10" type="primary">rpoN</name>
    <name evidence="10" type="ORF">QM524_23135</name>
</gene>
<keyword evidence="4" id="KW-0548">Nucleotidyltransferase</keyword>
<dbReference type="PROSITE" id="PS00718">
    <property type="entry name" value="SIGMA54_2"/>
    <property type="match status" value="1"/>
</dbReference>
<keyword evidence="6" id="KW-0731">Sigma factor</keyword>
<evidence type="ECO:0000256" key="5">
    <source>
        <dbReference type="ARBA" id="ARBA00023015"/>
    </source>
</evidence>
<dbReference type="InterPro" id="IPR000394">
    <property type="entry name" value="RNA_pol_sigma_54"/>
</dbReference>
<dbReference type="Pfam" id="PF00309">
    <property type="entry name" value="Sigma54_AID"/>
    <property type="match status" value="1"/>
</dbReference>
<dbReference type="Pfam" id="PF04963">
    <property type="entry name" value="Sigma54_CBD"/>
    <property type="match status" value="1"/>
</dbReference>
<evidence type="ECO:0000256" key="2">
    <source>
        <dbReference type="ARBA" id="ARBA00022478"/>
    </source>
</evidence>
<keyword evidence="3" id="KW-0808">Transferase</keyword>
<comment type="caution">
    <text evidence="10">The sequence shown here is derived from an EMBL/GenBank/DDBJ whole genome shotgun (WGS) entry which is preliminary data.</text>
</comment>
<accession>A0ABT6YGC5</accession>
<keyword evidence="11" id="KW-1185">Reference proteome</keyword>
<dbReference type="PANTHER" id="PTHR32248">
    <property type="entry name" value="RNA POLYMERASE SIGMA-54 FACTOR"/>
    <property type="match status" value="1"/>
</dbReference>
<keyword evidence="7" id="KW-0238">DNA-binding</keyword>
<evidence type="ECO:0000259" key="9">
    <source>
        <dbReference type="PROSITE" id="PS01124"/>
    </source>
</evidence>
<dbReference type="PIRSF" id="PIRSF000774">
    <property type="entry name" value="RpoN"/>
    <property type="match status" value="1"/>
</dbReference>
<evidence type="ECO:0000256" key="4">
    <source>
        <dbReference type="ARBA" id="ARBA00022695"/>
    </source>
</evidence>
<evidence type="ECO:0000256" key="3">
    <source>
        <dbReference type="ARBA" id="ARBA00022679"/>
    </source>
</evidence>
<keyword evidence="5" id="KW-0805">Transcription regulation</keyword>
<dbReference type="Pfam" id="PF04552">
    <property type="entry name" value="Sigma54_DBD"/>
    <property type="match status" value="1"/>
</dbReference>
<dbReference type="EMBL" id="JASHIF010000026">
    <property type="protein sequence ID" value="MDI9862138.1"/>
    <property type="molecule type" value="Genomic_DNA"/>
</dbReference>
<reference evidence="10 11" key="1">
    <citation type="submission" date="2023-05" db="EMBL/GenBank/DDBJ databases">
        <title>Novel species of genus Flectobacillus isolated from stream in China.</title>
        <authorList>
            <person name="Lu H."/>
        </authorList>
    </citation>
    <scope>NUCLEOTIDE SEQUENCE [LARGE SCALE GENOMIC DNA]</scope>
    <source>
        <strain evidence="10 11">KCTC 42575</strain>
    </source>
</reference>
<evidence type="ECO:0000313" key="10">
    <source>
        <dbReference type="EMBL" id="MDI9862138.1"/>
    </source>
</evidence>
<evidence type="ECO:0000256" key="6">
    <source>
        <dbReference type="ARBA" id="ARBA00023082"/>
    </source>
</evidence>